<protein>
    <recommendedName>
        <fullName evidence="3">Phage protein</fullName>
    </recommendedName>
</protein>
<dbReference type="InterPro" id="IPR041242">
    <property type="entry name" value="HNHc_6"/>
</dbReference>
<name>A0A2X0QIA1_BROTH</name>
<sequence length="223" mass="26283">MQEHAKIHKIKHHEGKTMVYASIDKIITEQELLKYRNVNTGYIDVDLSFFDKNQRTQEQNKIMHCLFREIAVWSCGYETPKDELEYKNYMKKQYSDKPFKTSEMTSKEATDFIAYIIDFCFQAGVPFRKKGVEMTDDIQRYLYLCLKHRVCAVTGVKGEVHHIDTIGAGRDRRHVDHSQHRLVCLSREMHIKAHTMGWEEFAALHHIDGIKLTAEQVKEIKYK</sequence>
<evidence type="ECO:0000313" key="2">
    <source>
        <dbReference type="Proteomes" id="UP000270190"/>
    </source>
</evidence>
<dbReference type="Pfam" id="PF16784">
    <property type="entry name" value="HNHc_6"/>
    <property type="match status" value="1"/>
</dbReference>
<dbReference type="SUPFAM" id="SSF103370">
    <property type="entry name" value="NinB"/>
    <property type="match status" value="1"/>
</dbReference>
<proteinExistence type="predicted"/>
<accession>A0A2X0QIA1</accession>
<dbReference type="Gene3D" id="1.10.3790.10">
    <property type="entry name" value="NinB"/>
    <property type="match status" value="1"/>
</dbReference>
<evidence type="ECO:0008006" key="3">
    <source>
        <dbReference type="Google" id="ProtNLM"/>
    </source>
</evidence>
<dbReference type="EMBL" id="OUNC01000013">
    <property type="protein sequence ID" value="SPP28445.1"/>
    <property type="molecule type" value="Genomic_DNA"/>
</dbReference>
<evidence type="ECO:0000313" key="1">
    <source>
        <dbReference type="EMBL" id="SPP28445.1"/>
    </source>
</evidence>
<dbReference type="InterPro" id="IPR036619">
    <property type="entry name" value="NinB_sf"/>
</dbReference>
<dbReference type="AlphaFoldDB" id="A0A2X0QIA1"/>
<reference evidence="2" key="1">
    <citation type="submission" date="2018-04" db="EMBL/GenBank/DDBJ databases">
        <authorList>
            <person name="Illikoud N."/>
        </authorList>
    </citation>
    <scope>NUCLEOTIDE SEQUENCE [LARGE SCALE GENOMIC DNA]</scope>
</reference>
<gene>
    <name evidence="1" type="ORF">BTBSAS_200032</name>
</gene>
<organism evidence="1 2">
    <name type="scientific">Brochothrix thermosphacta</name>
    <name type="common">Microbacterium thermosphactum</name>
    <dbReference type="NCBI Taxonomy" id="2756"/>
    <lineage>
        <taxon>Bacteria</taxon>
        <taxon>Bacillati</taxon>
        <taxon>Bacillota</taxon>
        <taxon>Bacilli</taxon>
        <taxon>Bacillales</taxon>
        <taxon>Listeriaceae</taxon>
        <taxon>Brochothrix</taxon>
    </lineage>
</organism>
<dbReference type="Proteomes" id="UP000270190">
    <property type="component" value="Unassembled WGS sequence"/>
</dbReference>